<evidence type="ECO:0000313" key="5">
    <source>
        <dbReference type="Proteomes" id="UP001302602"/>
    </source>
</evidence>
<evidence type="ECO:0000259" key="3">
    <source>
        <dbReference type="Pfam" id="PF05368"/>
    </source>
</evidence>
<dbReference type="PANTHER" id="PTHR42748">
    <property type="entry name" value="NITROGEN METABOLITE REPRESSION PROTEIN NMRA FAMILY MEMBER"/>
    <property type="match status" value="1"/>
</dbReference>
<organism evidence="4 5">
    <name type="scientific">Parathielavia appendiculata</name>
    <dbReference type="NCBI Taxonomy" id="2587402"/>
    <lineage>
        <taxon>Eukaryota</taxon>
        <taxon>Fungi</taxon>
        <taxon>Dikarya</taxon>
        <taxon>Ascomycota</taxon>
        <taxon>Pezizomycotina</taxon>
        <taxon>Sordariomycetes</taxon>
        <taxon>Sordariomycetidae</taxon>
        <taxon>Sordariales</taxon>
        <taxon>Chaetomiaceae</taxon>
        <taxon>Parathielavia</taxon>
    </lineage>
</organism>
<dbReference type="AlphaFoldDB" id="A0AAN6TUW8"/>
<name>A0AAN6TUW8_9PEZI</name>
<reference evidence="4" key="1">
    <citation type="journal article" date="2023" name="Mol. Phylogenet. Evol.">
        <title>Genome-scale phylogeny and comparative genomics of the fungal order Sordariales.</title>
        <authorList>
            <person name="Hensen N."/>
            <person name="Bonometti L."/>
            <person name="Westerberg I."/>
            <person name="Brannstrom I.O."/>
            <person name="Guillou S."/>
            <person name="Cros-Aarteil S."/>
            <person name="Calhoun S."/>
            <person name="Haridas S."/>
            <person name="Kuo A."/>
            <person name="Mondo S."/>
            <person name="Pangilinan J."/>
            <person name="Riley R."/>
            <person name="LaButti K."/>
            <person name="Andreopoulos B."/>
            <person name="Lipzen A."/>
            <person name="Chen C."/>
            <person name="Yan M."/>
            <person name="Daum C."/>
            <person name="Ng V."/>
            <person name="Clum A."/>
            <person name="Steindorff A."/>
            <person name="Ohm R.A."/>
            <person name="Martin F."/>
            <person name="Silar P."/>
            <person name="Natvig D.O."/>
            <person name="Lalanne C."/>
            <person name="Gautier V."/>
            <person name="Ament-Velasquez S.L."/>
            <person name="Kruys A."/>
            <person name="Hutchinson M.I."/>
            <person name="Powell A.J."/>
            <person name="Barry K."/>
            <person name="Miller A.N."/>
            <person name="Grigoriev I.V."/>
            <person name="Debuchy R."/>
            <person name="Gladieux P."/>
            <person name="Hiltunen Thoren M."/>
            <person name="Johannesson H."/>
        </authorList>
    </citation>
    <scope>NUCLEOTIDE SEQUENCE</scope>
    <source>
        <strain evidence="4">CBS 731.68</strain>
    </source>
</reference>
<evidence type="ECO:0000256" key="1">
    <source>
        <dbReference type="ARBA" id="ARBA00006328"/>
    </source>
</evidence>
<gene>
    <name evidence="4" type="ORF">N657DRAFT_601065</name>
</gene>
<protein>
    <submittedName>
        <fullName evidence="4">NmrA-domain-containing protein</fullName>
    </submittedName>
</protein>
<comment type="caution">
    <text evidence="4">The sequence shown here is derived from an EMBL/GenBank/DDBJ whole genome shotgun (WGS) entry which is preliminary data.</text>
</comment>
<dbReference type="Gene3D" id="3.40.50.720">
    <property type="entry name" value="NAD(P)-binding Rossmann-like Domain"/>
    <property type="match status" value="1"/>
</dbReference>
<dbReference type="InterPro" id="IPR036291">
    <property type="entry name" value="NAD(P)-bd_dom_sf"/>
</dbReference>
<dbReference type="CDD" id="cd05251">
    <property type="entry name" value="NmrA_like_SDR_a"/>
    <property type="match status" value="1"/>
</dbReference>
<keyword evidence="2" id="KW-0521">NADP</keyword>
<dbReference type="GO" id="GO:0005634">
    <property type="term" value="C:nucleus"/>
    <property type="evidence" value="ECO:0007669"/>
    <property type="project" value="TreeGrafter"/>
</dbReference>
<sequence>MSNILTVFGATGIQGGSVIRAVLADTELSKTFKIRAVTRDVSSNSAQALSKQGIEVVTADMSSPASLSKALEGTHTIFLVTLPDFVTGAALGTEFEHGKNVADAAKAAGVQHLVFSSLINVTEASNGRLPHVAHFDRKAEVENYIRSLGTPATFIQPGYYMTNFTNLQLLRKGEDGSYTLAGPTSPTKAQLPLFFPDSDTGKYFVAVVKNRSKVLGKQIHAAADYYTPTRIMVEFQEVAGKKGQYVQLDQEVYKSFLPPPIAQEILENELLCEEPGFFAGGSLAEGHELLAEVGLKPTTWKDFLESKKELFA</sequence>
<dbReference type="PANTHER" id="PTHR42748:SF31">
    <property type="entry name" value="NMRA-LIKE DOMAIN-CONTAINING PROTEIN-RELATED"/>
    <property type="match status" value="1"/>
</dbReference>
<evidence type="ECO:0000313" key="4">
    <source>
        <dbReference type="EMBL" id="KAK4121183.1"/>
    </source>
</evidence>
<dbReference type="Pfam" id="PF05368">
    <property type="entry name" value="NmrA"/>
    <property type="match status" value="1"/>
</dbReference>
<proteinExistence type="inferred from homology"/>
<accession>A0AAN6TUW8</accession>
<dbReference type="GeneID" id="87826866"/>
<dbReference type="Proteomes" id="UP001302602">
    <property type="component" value="Unassembled WGS sequence"/>
</dbReference>
<dbReference type="EMBL" id="MU853234">
    <property type="protein sequence ID" value="KAK4121183.1"/>
    <property type="molecule type" value="Genomic_DNA"/>
</dbReference>
<reference evidence="4" key="2">
    <citation type="submission" date="2023-05" db="EMBL/GenBank/DDBJ databases">
        <authorList>
            <consortium name="Lawrence Berkeley National Laboratory"/>
            <person name="Steindorff A."/>
            <person name="Hensen N."/>
            <person name="Bonometti L."/>
            <person name="Westerberg I."/>
            <person name="Brannstrom I.O."/>
            <person name="Guillou S."/>
            <person name="Cros-Aarteil S."/>
            <person name="Calhoun S."/>
            <person name="Haridas S."/>
            <person name="Kuo A."/>
            <person name="Mondo S."/>
            <person name="Pangilinan J."/>
            <person name="Riley R."/>
            <person name="Labutti K."/>
            <person name="Andreopoulos B."/>
            <person name="Lipzen A."/>
            <person name="Chen C."/>
            <person name="Yanf M."/>
            <person name="Daum C."/>
            <person name="Ng V."/>
            <person name="Clum A."/>
            <person name="Ohm R."/>
            <person name="Martin F."/>
            <person name="Silar P."/>
            <person name="Natvig D."/>
            <person name="Lalanne C."/>
            <person name="Gautier V."/>
            <person name="Ament-Velasquez S.L."/>
            <person name="Kruys A."/>
            <person name="Hutchinson M.I."/>
            <person name="Powell A.J."/>
            <person name="Barry K."/>
            <person name="Miller A.N."/>
            <person name="Grigoriev I.V."/>
            <person name="Debuchy R."/>
            <person name="Gladieux P."/>
            <person name="Thoren M.H."/>
            <person name="Johannesson H."/>
        </authorList>
    </citation>
    <scope>NUCLEOTIDE SEQUENCE</scope>
    <source>
        <strain evidence="4">CBS 731.68</strain>
    </source>
</reference>
<dbReference type="SUPFAM" id="SSF51735">
    <property type="entry name" value="NAD(P)-binding Rossmann-fold domains"/>
    <property type="match status" value="1"/>
</dbReference>
<dbReference type="InterPro" id="IPR051164">
    <property type="entry name" value="NmrA-like_oxidored"/>
</dbReference>
<keyword evidence="5" id="KW-1185">Reference proteome</keyword>
<comment type="similarity">
    <text evidence="1">Belongs to the NmrA-type oxidoreductase family.</text>
</comment>
<feature type="domain" description="NmrA-like" evidence="3">
    <location>
        <begin position="3"/>
        <end position="304"/>
    </location>
</feature>
<dbReference type="InterPro" id="IPR008030">
    <property type="entry name" value="NmrA-like"/>
</dbReference>
<dbReference type="Gene3D" id="3.90.25.10">
    <property type="entry name" value="UDP-galactose 4-epimerase, domain 1"/>
    <property type="match status" value="1"/>
</dbReference>
<dbReference type="RefSeq" id="XP_062644954.1">
    <property type="nucleotide sequence ID" value="XM_062790096.1"/>
</dbReference>
<evidence type="ECO:0000256" key="2">
    <source>
        <dbReference type="ARBA" id="ARBA00022857"/>
    </source>
</evidence>